<dbReference type="Pfam" id="PF01593">
    <property type="entry name" value="Amino_oxidase"/>
    <property type="match status" value="1"/>
</dbReference>
<dbReference type="RefSeq" id="WP_285573150.1">
    <property type="nucleotide sequence ID" value="NZ_BSTK01000005.1"/>
</dbReference>
<sequence length="421" mass="43017">MRIVAGPTDHVVVVGAGLSGLAAALHLCGRGRSVTVLERAAVPGGRVGRRDVRGHRLDTGPAVLTMPDVVEETLDAVGAALDDRLTLTRLDPICRAYLPDGSALDVRAGRDAVTEALRAFAGPREAARYARLRDRLARLCQAPYTRLSGAPALLPGGFGRRFLRAEPSPALSALAAMDAAGGAWFPHGGMRALPDALAGAAAGAGVDLRHGTTVSALERHGRRVIAAHTTGGERIPCDAIVLTCAPATARRLLGHAPSHPYRAAPSAVVVHLSATGDGPAHHNLLFGDPASDAPLLVTRPTATDPALAPGGRQILSVSVPLPRPGDGAKRAAPAYAEETVALVAARCGLSGTVETLAAFTSDGAEISGPALARTADNVVFAGHGAIPGLDVPTALLSGRPVADRVTGTPVPRPRPYAGITR</sequence>
<proteinExistence type="predicted"/>
<dbReference type="Proteomes" id="UP001165074">
    <property type="component" value="Unassembled WGS sequence"/>
</dbReference>
<protein>
    <submittedName>
        <fullName evidence="2">Phytoene dehydrogenase</fullName>
    </submittedName>
</protein>
<organism evidence="2 3">
    <name type="scientific">Actinoallomurus iriomotensis</name>
    <dbReference type="NCBI Taxonomy" id="478107"/>
    <lineage>
        <taxon>Bacteria</taxon>
        <taxon>Bacillati</taxon>
        <taxon>Actinomycetota</taxon>
        <taxon>Actinomycetes</taxon>
        <taxon>Streptosporangiales</taxon>
        <taxon>Thermomonosporaceae</taxon>
        <taxon>Actinoallomurus</taxon>
    </lineage>
</organism>
<evidence type="ECO:0000313" key="2">
    <source>
        <dbReference type="EMBL" id="GLY85877.1"/>
    </source>
</evidence>
<reference evidence="2" key="1">
    <citation type="submission" date="2023-03" db="EMBL/GenBank/DDBJ databases">
        <title>Actinoallomurus iriomotensis NBRC 103684.</title>
        <authorList>
            <person name="Ichikawa N."/>
            <person name="Sato H."/>
            <person name="Tonouchi N."/>
        </authorList>
    </citation>
    <scope>NUCLEOTIDE SEQUENCE</scope>
    <source>
        <strain evidence="2">NBRC 103684</strain>
    </source>
</reference>
<dbReference type="PANTHER" id="PTHR43734">
    <property type="entry name" value="PHYTOENE DESATURASE"/>
    <property type="match status" value="1"/>
</dbReference>
<dbReference type="InterPro" id="IPR002937">
    <property type="entry name" value="Amino_oxidase"/>
</dbReference>
<feature type="domain" description="Amine oxidase" evidence="1">
    <location>
        <begin position="18"/>
        <end position="320"/>
    </location>
</feature>
<gene>
    <name evidence="2" type="ORF">Airi02_038060</name>
</gene>
<dbReference type="AlphaFoldDB" id="A0A9W6S5A0"/>
<evidence type="ECO:0000313" key="3">
    <source>
        <dbReference type="Proteomes" id="UP001165074"/>
    </source>
</evidence>
<dbReference type="PANTHER" id="PTHR43734:SF1">
    <property type="entry name" value="PHYTOENE DESATURASE"/>
    <property type="match status" value="1"/>
</dbReference>
<dbReference type="Gene3D" id="3.50.50.60">
    <property type="entry name" value="FAD/NAD(P)-binding domain"/>
    <property type="match status" value="2"/>
</dbReference>
<name>A0A9W6S5A0_9ACTN</name>
<dbReference type="GO" id="GO:0016491">
    <property type="term" value="F:oxidoreductase activity"/>
    <property type="evidence" value="ECO:0007669"/>
    <property type="project" value="InterPro"/>
</dbReference>
<dbReference type="EMBL" id="BSTK01000005">
    <property type="protein sequence ID" value="GLY85877.1"/>
    <property type="molecule type" value="Genomic_DNA"/>
</dbReference>
<evidence type="ECO:0000259" key="1">
    <source>
        <dbReference type="Pfam" id="PF01593"/>
    </source>
</evidence>
<keyword evidence="3" id="KW-1185">Reference proteome</keyword>
<dbReference type="SUPFAM" id="SSF51905">
    <property type="entry name" value="FAD/NAD(P)-binding domain"/>
    <property type="match status" value="1"/>
</dbReference>
<dbReference type="InterPro" id="IPR036188">
    <property type="entry name" value="FAD/NAD-bd_sf"/>
</dbReference>
<accession>A0A9W6S5A0</accession>
<comment type="caution">
    <text evidence="2">The sequence shown here is derived from an EMBL/GenBank/DDBJ whole genome shotgun (WGS) entry which is preliminary data.</text>
</comment>